<name>A0AAD8FQU9_ACIOX</name>
<proteinExistence type="predicted"/>
<keyword evidence="6" id="KW-1185">Reference proteome</keyword>
<dbReference type="Proteomes" id="UP001230051">
    <property type="component" value="Unassembled WGS sequence"/>
</dbReference>
<keyword evidence="4" id="KW-0472">Membrane</keyword>
<dbReference type="PANTHER" id="PTHR14514">
    <property type="entry name" value="PKA ANCHORING PROTEIN"/>
    <property type="match status" value="1"/>
</dbReference>
<dbReference type="PANTHER" id="PTHR14514:SF4">
    <property type="entry name" value="NESPRIN-2"/>
    <property type="match status" value="1"/>
</dbReference>
<organism evidence="5 6">
    <name type="scientific">Acipenser oxyrinchus oxyrinchus</name>
    <dbReference type="NCBI Taxonomy" id="40147"/>
    <lineage>
        <taxon>Eukaryota</taxon>
        <taxon>Metazoa</taxon>
        <taxon>Chordata</taxon>
        <taxon>Craniata</taxon>
        <taxon>Vertebrata</taxon>
        <taxon>Euteleostomi</taxon>
        <taxon>Actinopterygii</taxon>
        <taxon>Chondrostei</taxon>
        <taxon>Acipenseriformes</taxon>
        <taxon>Acipenseridae</taxon>
        <taxon>Acipenser</taxon>
    </lineage>
</organism>
<evidence type="ECO:0000256" key="2">
    <source>
        <dbReference type="ARBA" id="ARBA00022553"/>
    </source>
</evidence>
<keyword evidence="2" id="KW-0597">Phosphoprotein</keyword>
<sequence>MQTKEASSSSEADIKLRFESSKQKLQAYITDVLALLSRNTSEEREAKHEETLTRSETNILEEFLEASEQMKQITPSNQQQEVEK</sequence>
<protein>
    <submittedName>
        <fullName evidence="5">Nesprin-1</fullName>
    </submittedName>
</protein>
<keyword evidence="3" id="KW-0677">Repeat</keyword>
<evidence type="ECO:0000313" key="6">
    <source>
        <dbReference type="Proteomes" id="UP001230051"/>
    </source>
</evidence>
<reference evidence="5" key="1">
    <citation type="submission" date="2022-02" db="EMBL/GenBank/DDBJ databases">
        <title>Atlantic sturgeon de novo genome assembly.</title>
        <authorList>
            <person name="Stock M."/>
            <person name="Klopp C."/>
            <person name="Guiguen Y."/>
            <person name="Cabau C."/>
            <person name="Parinello H."/>
            <person name="Santidrian Yebra-Pimentel E."/>
            <person name="Kuhl H."/>
            <person name="Dirks R.P."/>
            <person name="Guessner J."/>
            <person name="Wuertz S."/>
            <person name="Du K."/>
            <person name="Schartl M."/>
        </authorList>
    </citation>
    <scope>NUCLEOTIDE SEQUENCE</scope>
    <source>
        <strain evidence="5">STURGEONOMICS-FGT-2020</strain>
        <tissue evidence="5">Whole blood</tissue>
    </source>
</reference>
<dbReference type="EMBL" id="JAGXEW010001553">
    <property type="protein sequence ID" value="KAK1126525.1"/>
    <property type="molecule type" value="Genomic_DNA"/>
</dbReference>
<comment type="subcellular location">
    <subcellularLocation>
        <location evidence="1">Endomembrane system</location>
    </subcellularLocation>
</comment>
<accession>A0AAD8FQU9</accession>
<evidence type="ECO:0000256" key="3">
    <source>
        <dbReference type="ARBA" id="ARBA00022737"/>
    </source>
</evidence>
<dbReference type="AlphaFoldDB" id="A0AAD8FQU9"/>
<comment type="caution">
    <text evidence="5">The sequence shown here is derived from an EMBL/GenBank/DDBJ whole genome shotgun (WGS) entry which is preliminary data.</text>
</comment>
<gene>
    <name evidence="5" type="ORF">AOXY_G38620</name>
</gene>
<evidence type="ECO:0000313" key="5">
    <source>
        <dbReference type="EMBL" id="KAK1126525.1"/>
    </source>
</evidence>
<evidence type="ECO:0000256" key="4">
    <source>
        <dbReference type="ARBA" id="ARBA00023136"/>
    </source>
</evidence>
<evidence type="ECO:0000256" key="1">
    <source>
        <dbReference type="ARBA" id="ARBA00004308"/>
    </source>
</evidence>